<dbReference type="SUPFAM" id="SSF46689">
    <property type="entry name" value="Homeodomain-like"/>
    <property type="match status" value="2"/>
</dbReference>
<evidence type="ECO:0000313" key="3">
    <source>
        <dbReference type="EMBL" id="KAK8887804.1"/>
    </source>
</evidence>
<dbReference type="Gene3D" id="1.10.10.60">
    <property type="entry name" value="Homeodomain-like"/>
    <property type="match status" value="1"/>
</dbReference>
<reference evidence="3 4" key="1">
    <citation type="submission" date="2024-04" db="EMBL/GenBank/DDBJ databases">
        <title>Tritrichomonas musculus Genome.</title>
        <authorList>
            <person name="Alves-Ferreira E."/>
            <person name="Grigg M."/>
            <person name="Lorenzi H."/>
            <person name="Galac M."/>
        </authorList>
    </citation>
    <scope>NUCLEOTIDE SEQUENCE [LARGE SCALE GENOMIC DNA]</scope>
    <source>
        <strain evidence="3 4">EAF2021</strain>
    </source>
</reference>
<protein>
    <recommendedName>
        <fullName evidence="5">Myb-like DNA-binding domain containing protein</fullName>
    </recommendedName>
</protein>
<dbReference type="SMART" id="SM00717">
    <property type="entry name" value="SANT"/>
    <property type="match status" value="1"/>
</dbReference>
<dbReference type="EMBL" id="JAPFFF010000006">
    <property type="protein sequence ID" value="KAK8887804.1"/>
    <property type="molecule type" value="Genomic_DNA"/>
</dbReference>
<name>A0ABR2K9L5_9EUKA</name>
<dbReference type="InterPro" id="IPR001005">
    <property type="entry name" value="SANT/Myb"/>
</dbReference>
<feature type="domain" description="HTH myb-type" evidence="2">
    <location>
        <begin position="236"/>
        <end position="284"/>
    </location>
</feature>
<evidence type="ECO:0000313" key="4">
    <source>
        <dbReference type="Proteomes" id="UP001470230"/>
    </source>
</evidence>
<accession>A0ABR2K9L5</accession>
<sequence length="289" mass="33532">MISFVAKLQFLKNFKFPPRTTDEEKIVFAYTKGYTVRQTAQCFCFGSHKICRVIKHYKETGEILKPVNHSKLKLTPDVLASIHSSILADAHSTLEKMRENIQKDLNINISKSSVYNGCTEMRYKYKPPQHSQLLSEQQKVNRISFSNTLLTKYHNSEIDLQAINFSDESRFVLGDDKQWVLQLVINNKGESIQPDLKNNISKQNIVQFNVPSNTIFMNDVISELKDKSVIEEIYDGPFTKEEDEIILQSFVRYGSKWAVIAKKFPCRSKNQIKNRFKEIQKTKINLQII</sequence>
<keyword evidence="4" id="KW-1185">Reference proteome</keyword>
<dbReference type="InterPro" id="IPR009057">
    <property type="entry name" value="Homeodomain-like_sf"/>
</dbReference>
<dbReference type="Proteomes" id="UP001470230">
    <property type="component" value="Unassembled WGS sequence"/>
</dbReference>
<evidence type="ECO:0008006" key="5">
    <source>
        <dbReference type="Google" id="ProtNLM"/>
    </source>
</evidence>
<comment type="caution">
    <text evidence="3">The sequence shown here is derived from an EMBL/GenBank/DDBJ whole genome shotgun (WGS) entry which is preliminary data.</text>
</comment>
<dbReference type="PROSITE" id="PS50090">
    <property type="entry name" value="MYB_LIKE"/>
    <property type="match status" value="1"/>
</dbReference>
<evidence type="ECO:0000259" key="1">
    <source>
        <dbReference type="PROSITE" id="PS50090"/>
    </source>
</evidence>
<gene>
    <name evidence="3" type="ORF">M9Y10_038861</name>
</gene>
<proteinExistence type="predicted"/>
<dbReference type="InterPro" id="IPR050560">
    <property type="entry name" value="MYB_TF"/>
</dbReference>
<dbReference type="PANTHER" id="PTHR45614">
    <property type="entry name" value="MYB PROTEIN-RELATED"/>
    <property type="match status" value="1"/>
</dbReference>
<feature type="domain" description="Myb-like" evidence="1">
    <location>
        <begin position="230"/>
        <end position="280"/>
    </location>
</feature>
<organism evidence="3 4">
    <name type="scientific">Tritrichomonas musculus</name>
    <dbReference type="NCBI Taxonomy" id="1915356"/>
    <lineage>
        <taxon>Eukaryota</taxon>
        <taxon>Metamonada</taxon>
        <taxon>Parabasalia</taxon>
        <taxon>Tritrichomonadida</taxon>
        <taxon>Tritrichomonadidae</taxon>
        <taxon>Tritrichomonas</taxon>
    </lineage>
</organism>
<dbReference type="InterPro" id="IPR017930">
    <property type="entry name" value="Myb_dom"/>
</dbReference>
<dbReference type="PROSITE" id="PS51294">
    <property type="entry name" value="HTH_MYB"/>
    <property type="match status" value="1"/>
</dbReference>
<dbReference type="CDD" id="cd00167">
    <property type="entry name" value="SANT"/>
    <property type="match status" value="1"/>
</dbReference>
<evidence type="ECO:0000259" key="2">
    <source>
        <dbReference type="PROSITE" id="PS51294"/>
    </source>
</evidence>
<dbReference type="Pfam" id="PF00249">
    <property type="entry name" value="Myb_DNA-binding"/>
    <property type="match status" value="1"/>
</dbReference>